<dbReference type="Proteomes" id="UP000516437">
    <property type="component" value="Chromosome 3"/>
</dbReference>
<accession>A0A6A1W4P6</accession>
<evidence type="ECO:0000313" key="6">
    <source>
        <dbReference type="EMBL" id="KAB1220214.1"/>
    </source>
</evidence>
<evidence type="ECO:0000256" key="1">
    <source>
        <dbReference type="ARBA" id="ARBA00022723"/>
    </source>
</evidence>
<reference evidence="6 7" key="1">
    <citation type="journal article" date="2019" name="Plant Biotechnol. J.">
        <title>The red bayberry genome and genetic basis of sex determination.</title>
        <authorList>
            <person name="Jia H.M."/>
            <person name="Jia H.J."/>
            <person name="Cai Q.L."/>
            <person name="Wang Y."/>
            <person name="Zhao H.B."/>
            <person name="Yang W.F."/>
            <person name="Wang G.Y."/>
            <person name="Li Y.H."/>
            <person name="Zhan D.L."/>
            <person name="Shen Y.T."/>
            <person name="Niu Q.F."/>
            <person name="Chang L."/>
            <person name="Qiu J."/>
            <person name="Zhao L."/>
            <person name="Xie H.B."/>
            <person name="Fu W.Y."/>
            <person name="Jin J."/>
            <person name="Li X.W."/>
            <person name="Jiao Y."/>
            <person name="Zhou C.C."/>
            <person name="Tu T."/>
            <person name="Chai C.Y."/>
            <person name="Gao J.L."/>
            <person name="Fan L.J."/>
            <person name="van de Weg E."/>
            <person name="Wang J.Y."/>
            <person name="Gao Z.S."/>
        </authorList>
    </citation>
    <scope>NUCLEOTIDE SEQUENCE [LARGE SCALE GENOMIC DNA]</scope>
    <source>
        <tissue evidence="6">Leaves</tissue>
    </source>
</reference>
<dbReference type="OrthoDB" id="1711136at2759"/>
<feature type="chain" id="PRO_5025427808" evidence="5">
    <location>
        <begin position="16"/>
        <end position="177"/>
    </location>
</feature>
<evidence type="ECO:0000256" key="3">
    <source>
        <dbReference type="ARBA" id="ARBA00022833"/>
    </source>
</evidence>
<dbReference type="EMBL" id="RXIC02000021">
    <property type="protein sequence ID" value="KAB1220214.1"/>
    <property type="molecule type" value="Genomic_DNA"/>
</dbReference>
<evidence type="ECO:0000256" key="2">
    <source>
        <dbReference type="ARBA" id="ARBA00022771"/>
    </source>
</evidence>
<keyword evidence="5" id="KW-0732">Signal</keyword>
<evidence type="ECO:0000313" key="7">
    <source>
        <dbReference type="Proteomes" id="UP000516437"/>
    </source>
</evidence>
<evidence type="ECO:0000256" key="4">
    <source>
        <dbReference type="SAM" id="Coils"/>
    </source>
</evidence>
<keyword evidence="7" id="KW-1185">Reference proteome</keyword>
<feature type="coiled-coil region" evidence="4">
    <location>
        <begin position="67"/>
        <end position="108"/>
    </location>
</feature>
<dbReference type="PANTHER" id="PTHR42647:SF10">
    <property type="entry name" value="F2G19.2"/>
    <property type="match status" value="1"/>
</dbReference>
<keyword evidence="3" id="KW-0862">Zinc</keyword>
<protein>
    <submittedName>
        <fullName evidence="6">Putative BOI-related E3 ubiquitin-protein ligase 3</fullName>
    </submittedName>
</protein>
<organism evidence="6 7">
    <name type="scientific">Morella rubra</name>
    <name type="common">Chinese bayberry</name>
    <dbReference type="NCBI Taxonomy" id="262757"/>
    <lineage>
        <taxon>Eukaryota</taxon>
        <taxon>Viridiplantae</taxon>
        <taxon>Streptophyta</taxon>
        <taxon>Embryophyta</taxon>
        <taxon>Tracheophyta</taxon>
        <taxon>Spermatophyta</taxon>
        <taxon>Magnoliopsida</taxon>
        <taxon>eudicotyledons</taxon>
        <taxon>Gunneridae</taxon>
        <taxon>Pentapetalae</taxon>
        <taxon>rosids</taxon>
        <taxon>fabids</taxon>
        <taxon>Fagales</taxon>
        <taxon>Myricaceae</taxon>
        <taxon>Morella</taxon>
    </lineage>
</organism>
<keyword evidence="4" id="KW-0175">Coiled coil</keyword>
<feature type="signal peptide" evidence="5">
    <location>
        <begin position="1"/>
        <end position="15"/>
    </location>
</feature>
<sequence>MFLSWRFFRSSGIAGHLLLAGGYDTEMHWIIASCSLMIANWMHGDRLRQNILEKVQATQIRTISIVEEKLLQKLREKEAEVERFNQKNVELEERMDQLTVEAGAWQQQAKYNENLIAALKFNLQQVYAQSRDSKEGCGDSELDDSASCCNGRSIDFQLLCKENNDMTEMMTFIDVLA</sequence>
<name>A0A6A1W4P6_9ROSI</name>
<dbReference type="GO" id="GO:0008270">
    <property type="term" value="F:zinc ion binding"/>
    <property type="evidence" value="ECO:0007669"/>
    <property type="project" value="UniProtKB-KW"/>
</dbReference>
<keyword evidence="2" id="KW-0863">Zinc-finger</keyword>
<dbReference type="GO" id="GO:0004842">
    <property type="term" value="F:ubiquitin-protein transferase activity"/>
    <property type="evidence" value="ECO:0007669"/>
    <property type="project" value="TreeGrafter"/>
</dbReference>
<proteinExistence type="predicted"/>
<comment type="caution">
    <text evidence="6">The sequence shown here is derived from an EMBL/GenBank/DDBJ whole genome shotgun (WGS) entry which is preliminary data.</text>
</comment>
<gene>
    <name evidence="6" type="ORF">CJ030_MR3G017038</name>
</gene>
<keyword evidence="1" id="KW-0479">Metal-binding</keyword>
<dbReference type="PANTHER" id="PTHR42647">
    <property type="entry name" value="SBP (S-RIBONUCLEASE BINDING PROTEIN) FAMILY PROTEIN"/>
    <property type="match status" value="1"/>
</dbReference>
<evidence type="ECO:0000256" key="5">
    <source>
        <dbReference type="SAM" id="SignalP"/>
    </source>
</evidence>
<dbReference type="AlphaFoldDB" id="A0A6A1W4P6"/>